<name>A0A4U3AT84_9BACI</name>
<dbReference type="Pfam" id="PF01345">
    <property type="entry name" value="DUF11"/>
    <property type="match status" value="2"/>
</dbReference>
<sequence length="302" mass="30935">VGSLNVMKSVNTPQAGVGDTLTYTILIQNTGTVPATNIIFQDPIPSGTAFVVNSVTINGVVQQGADPMAGFPVPNIPVGQTATITFQVTVTSVPSGGNIRNQSNVTASFLINPANPPITTVTNSNFVVTQVNTARLNIQKSSSVQQAALGETYTYSIVIRNNGTITATNVSFLDPIAPETTFVANSVAINGTPQPGFDPNIGFTLPNIAAGTALTVTFQVTVVAPSTRGAVLNTASATATFLLNPLQSPVTTTNSSNTTVVTIPLPPPGEVTATKTVDVATGAIGDVLTYSVLITNIGIIPV</sequence>
<dbReference type="NCBIfam" id="TIGR01451">
    <property type="entry name" value="B_ant_repeat"/>
    <property type="match status" value="2"/>
</dbReference>
<feature type="domain" description="DUF11" evidence="1">
    <location>
        <begin position="136"/>
        <end position="260"/>
    </location>
</feature>
<dbReference type="Proteomes" id="UP000305222">
    <property type="component" value="Unassembled WGS sequence"/>
</dbReference>
<proteinExistence type="predicted"/>
<evidence type="ECO:0000313" key="2">
    <source>
        <dbReference type="EMBL" id="TKI91548.1"/>
    </source>
</evidence>
<protein>
    <submittedName>
        <fullName evidence="2">DUF11 domain-containing protein</fullName>
    </submittedName>
</protein>
<dbReference type="PANTHER" id="PTHR34819:SF3">
    <property type="entry name" value="CELL SURFACE PROTEIN"/>
    <property type="match status" value="1"/>
</dbReference>
<feature type="non-terminal residue" evidence="2">
    <location>
        <position position="302"/>
    </location>
</feature>
<dbReference type="InterPro" id="IPR051172">
    <property type="entry name" value="Chlamydia_OmcB"/>
</dbReference>
<comment type="caution">
    <text evidence="2">The sequence shown here is derived from an EMBL/GenBank/DDBJ whole genome shotgun (WGS) entry which is preliminary data.</text>
</comment>
<dbReference type="Gene3D" id="2.60.40.740">
    <property type="match status" value="1"/>
</dbReference>
<reference evidence="2 3" key="1">
    <citation type="journal article" date="2019" name="Environ. Microbiol.">
        <title>An active ?-lactamase is a part of an orchestrated cell wall stress resistance network of Bacillus subtilis and related rhizosphere species.</title>
        <authorList>
            <person name="Bucher T."/>
            <person name="Keren-Paz A."/>
            <person name="Hausser J."/>
            <person name="Olender T."/>
            <person name="Cytryn E."/>
            <person name="Kolodkin-Gal I."/>
        </authorList>
    </citation>
    <scope>NUCLEOTIDE SEQUENCE [LARGE SCALE GENOMIC DNA]</scope>
    <source>
        <strain evidence="2 3">I5</strain>
    </source>
</reference>
<evidence type="ECO:0000313" key="3">
    <source>
        <dbReference type="Proteomes" id="UP000305222"/>
    </source>
</evidence>
<dbReference type="PANTHER" id="PTHR34819">
    <property type="entry name" value="LARGE CYSTEINE-RICH PERIPLASMIC PROTEIN OMCB"/>
    <property type="match status" value="1"/>
</dbReference>
<feature type="non-terminal residue" evidence="2">
    <location>
        <position position="1"/>
    </location>
</feature>
<accession>A0A4U3AT84</accession>
<dbReference type="InterPro" id="IPR001434">
    <property type="entry name" value="OmcB-like_DUF11"/>
</dbReference>
<feature type="domain" description="DUF11" evidence="1">
    <location>
        <begin position="4"/>
        <end position="108"/>
    </location>
</feature>
<evidence type="ECO:0000259" key="1">
    <source>
        <dbReference type="Pfam" id="PF01345"/>
    </source>
</evidence>
<organism evidence="2 3">
    <name type="scientific">Bacillus wiedmannii</name>
    <dbReference type="NCBI Taxonomy" id="1890302"/>
    <lineage>
        <taxon>Bacteria</taxon>
        <taxon>Bacillati</taxon>
        <taxon>Bacillota</taxon>
        <taxon>Bacilli</taxon>
        <taxon>Bacillales</taxon>
        <taxon>Bacillaceae</taxon>
        <taxon>Bacillus</taxon>
        <taxon>Bacillus cereus group</taxon>
    </lineage>
</organism>
<dbReference type="EMBL" id="SZON01001325">
    <property type="protein sequence ID" value="TKI91548.1"/>
    <property type="molecule type" value="Genomic_DNA"/>
</dbReference>
<dbReference type="InterPro" id="IPR047589">
    <property type="entry name" value="DUF11_rpt"/>
</dbReference>
<dbReference type="AlphaFoldDB" id="A0A4U3AT84"/>
<gene>
    <name evidence="2" type="ORF">FC699_21800</name>
</gene>